<dbReference type="SUPFAM" id="SSF57701">
    <property type="entry name" value="Zn2/Cys6 DNA-binding domain"/>
    <property type="match status" value="1"/>
</dbReference>
<dbReference type="PANTHER" id="PTHR47784">
    <property type="entry name" value="STEROL UPTAKE CONTROL PROTEIN 2"/>
    <property type="match status" value="1"/>
</dbReference>
<dbReference type="EMBL" id="GG698902">
    <property type="protein sequence ID" value="EEU43745.1"/>
    <property type="molecule type" value="Genomic_DNA"/>
</dbReference>
<dbReference type="GeneID" id="9666589"/>
<dbReference type="PROSITE" id="PS50048">
    <property type="entry name" value="ZN2_CY6_FUNGAL_2"/>
    <property type="match status" value="1"/>
</dbReference>
<dbReference type="Pfam" id="PF00172">
    <property type="entry name" value="Zn_clus"/>
    <property type="match status" value="1"/>
</dbReference>
<dbReference type="PANTHER" id="PTHR47784:SF4">
    <property type="entry name" value="ZN(II)2CYS6 TRANSCRIPTION FACTOR (EUROFUNG)"/>
    <property type="match status" value="1"/>
</dbReference>
<dbReference type="OMA" id="HWHRHLW"/>
<dbReference type="InParanoid" id="C7YX06"/>
<reference evidence="4 5" key="1">
    <citation type="journal article" date="2009" name="PLoS Genet.">
        <title>The genome of Nectria haematococca: contribution of supernumerary chromosomes to gene expansion.</title>
        <authorList>
            <person name="Coleman J.J."/>
            <person name="Rounsley S.D."/>
            <person name="Rodriguez-Carres M."/>
            <person name="Kuo A."/>
            <person name="Wasmann C.C."/>
            <person name="Grimwood J."/>
            <person name="Schmutz J."/>
            <person name="Taga M."/>
            <person name="White G.J."/>
            <person name="Zhou S."/>
            <person name="Schwartz D.C."/>
            <person name="Freitag M."/>
            <person name="Ma L.J."/>
            <person name="Danchin E.G."/>
            <person name="Henrissat B."/>
            <person name="Coutinho P.M."/>
            <person name="Nelson D.R."/>
            <person name="Straney D."/>
            <person name="Napoli C.A."/>
            <person name="Barker B.M."/>
            <person name="Gribskov M."/>
            <person name="Rep M."/>
            <person name="Kroken S."/>
            <person name="Molnar I."/>
            <person name="Rensing C."/>
            <person name="Kennell J.C."/>
            <person name="Zamora J."/>
            <person name="Farman M.L."/>
            <person name="Selker E.U."/>
            <person name="Salamov A."/>
            <person name="Shapiro H."/>
            <person name="Pangilinan J."/>
            <person name="Lindquist E."/>
            <person name="Lamers C."/>
            <person name="Grigoriev I.V."/>
            <person name="Geiser D.M."/>
            <person name="Covert S.F."/>
            <person name="Temporini E."/>
            <person name="Vanetten H.D."/>
        </authorList>
    </citation>
    <scope>NUCLEOTIDE SEQUENCE [LARGE SCALE GENOMIC DNA]</scope>
    <source>
        <strain evidence="5">ATCC MYA-4622 / CBS 123669 / FGSC 9596 / NRRL 45880 / 77-13-4</strain>
    </source>
</reference>
<dbReference type="HOGENOM" id="CLU_024934_2_0_1"/>
<keyword evidence="5" id="KW-1185">Reference proteome</keyword>
<sequence>MSTRRGHRKSRYGCATCKRRHIKCDETKPICGNCSITGRDCSFLSTAGIDASLGISTTTARIESSSSSPAQSCNSLSAASNLEASQSSPQPQCGEISEADGIETPPANLAQLELLHHFTHGSLQFPVAPMGTHDVTPLKIIEEALDCEYLMNEILAFSARYLATLRPDRSVFYLNQARQFQTHALACFNRKQVHTMQEEHLRIIFFSWMLGIHLLCDVAPLGQQQGTLERFFYYLQLHRGVRAATMDAWESLLESEYRGMFHGGAALANRRRGGGCTSSLRLLIQDSLGLNDSERESSLDALARLQWVFSVYEDTSLEATLPECFLTAFSWPQIMDAEFEGLLYKRNPEALLVLAHFAVVLHWCRRHWIFSQVGCYLLNSIASELGQGWGTWLQWPTQMINNDN</sequence>
<dbReference type="InterPro" id="IPR036864">
    <property type="entry name" value="Zn2-C6_fun-type_DNA-bd_sf"/>
</dbReference>
<dbReference type="InterPro" id="IPR053157">
    <property type="entry name" value="Sterol_Uptake_Regulator"/>
</dbReference>
<proteinExistence type="predicted"/>
<dbReference type="eggNOG" id="ENOG502SVCF">
    <property type="taxonomic scope" value="Eukaryota"/>
</dbReference>
<dbReference type="Proteomes" id="UP000005206">
    <property type="component" value="Chromosome 7"/>
</dbReference>
<evidence type="ECO:0000256" key="1">
    <source>
        <dbReference type="ARBA" id="ARBA00023242"/>
    </source>
</evidence>
<dbReference type="SMART" id="SM00066">
    <property type="entry name" value="GAL4"/>
    <property type="match status" value="1"/>
</dbReference>
<dbReference type="RefSeq" id="XP_003049458.1">
    <property type="nucleotide sequence ID" value="XM_003049412.1"/>
</dbReference>
<dbReference type="InterPro" id="IPR001138">
    <property type="entry name" value="Zn2Cys6_DnaBD"/>
</dbReference>
<gene>
    <name evidence="4" type="ORF">NECHADRAFT_82849</name>
</gene>
<protein>
    <recommendedName>
        <fullName evidence="3">Zn(2)-C6 fungal-type domain-containing protein</fullName>
    </recommendedName>
</protein>
<name>C7YX06_FUSV7</name>
<feature type="domain" description="Zn(2)-C6 fungal-type" evidence="3">
    <location>
        <begin position="13"/>
        <end position="43"/>
    </location>
</feature>
<dbReference type="Gene3D" id="4.10.240.10">
    <property type="entry name" value="Zn(2)-C6 fungal-type DNA-binding domain"/>
    <property type="match status" value="1"/>
</dbReference>
<evidence type="ECO:0000256" key="2">
    <source>
        <dbReference type="SAM" id="MobiDB-lite"/>
    </source>
</evidence>
<keyword evidence="1" id="KW-0539">Nucleus</keyword>
<dbReference type="KEGG" id="nhe:NECHADRAFT_82849"/>
<dbReference type="OrthoDB" id="5350673at2759"/>
<dbReference type="VEuPathDB" id="FungiDB:NECHADRAFT_82849"/>
<dbReference type="PROSITE" id="PS00463">
    <property type="entry name" value="ZN2_CY6_FUNGAL_1"/>
    <property type="match status" value="1"/>
</dbReference>
<dbReference type="CDD" id="cd00067">
    <property type="entry name" value="GAL4"/>
    <property type="match status" value="1"/>
</dbReference>
<dbReference type="GO" id="GO:0001228">
    <property type="term" value="F:DNA-binding transcription activator activity, RNA polymerase II-specific"/>
    <property type="evidence" value="ECO:0007669"/>
    <property type="project" value="TreeGrafter"/>
</dbReference>
<dbReference type="STRING" id="660122.C7YX06"/>
<evidence type="ECO:0000313" key="5">
    <source>
        <dbReference type="Proteomes" id="UP000005206"/>
    </source>
</evidence>
<evidence type="ECO:0000313" key="4">
    <source>
        <dbReference type="EMBL" id="EEU43745.1"/>
    </source>
</evidence>
<accession>C7YX06</accession>
<dbReference type="GO" id="GO:0008270">
    <property type="term" value="F:zinc ion binding"/>
    <property type="evidence" value="ECO:0007669"/>
    <property type="project" value="InterPro"/>
</dbReference>
<feature type="region of interest" description="Disordered" evidence="2">
    <location>
        <begin position="81"/>
        <end position="100"/>
    </location>
</feature>
<organism evidence="4 5">
    <name type="scientific">Fusarium vanettenii (strain ATCC MYA-4622 / CBS 123669 / FGSC 9596 / NRRL 45880 / 77-13-4)</name>
    <name type="common">Fusarium solani subsp. pisi</name>
    <dbReference type="NCBI Taxonomy" id="660122"/>
    <lineage>
        <taxon>Eukaryota</taxon>
        <taxon>Fungi</taxon>
        <taxon>Dikarya</taxon>
        <taxon>Ascomycota</taxon>
        <taxon>Pezizomycotina</taxon>
        <taxon>Sordariomycetes</taxon>
        <taxon>Hypocreomycetidae</taxon>
        <taxon>Hypocreales</taxon>
        <taxon>Nectriaceae</taxon>
        <taxon>Fusarium</taxon>
        <taxon>Fusarium solani species complex</taxon>
        <taxon>Fusarium vanettenii</taxon>
    </lineage>
</organism>
<evidence type="ECO:0000259" key="3">
    <source>
        <dbReference type="PROSITE" id="PS50048"/>
    </source>
</evidence>
<dbReference type="AlphaFoldDB" id="C7YX06"/>